<proteinExistence type="predicted"/>
<evidence type="ECO:0008006" key="3">
    <source>
        <dbReference type="Google" id="ProtNLM"/>
    </source>
</evidence>
<protein>
    <recommendedName>
        <fullName evidence="3">HTH IS408-type domain-containing protein</fullName>
    </recommendedName>
</protein>
<gene>
    <name evidence="1" type="ORF">AU468_11695</name>
</gene>
<dbReference type="RefSeq" id="WP_103680897.1">
    <property type="nucleotide sequence ID" value="NZ_LPWH01000114.1"/>
</dbReference>
<evidence type="ECO:0000313" key="1">
    <source>
        <dbReference type="EMBL" id="POQ98884.1"/>
    </source>
</evidence>
<evidence type="ECO:0000313" key="2">
    <source>
        <dbReference type="Proteomes" id="UP000237350"/>
    </source>
</evidence>
<dbReference type="EMBL" id="LPWH01000114">
    <property type="protein sequence ID" value="POQ98884.1"/>
    <property type="molecule type" value="Genomic_DNA"/>
</dbReference>
<dbReference type="PANTHER" id="PTHR35004:SF8">
    <property type="entry name" value="TRANSPOSASE RV3428C-RELATED"/>
    <property type="match status" value="1"/>
</dbReference>
<dbReference type="AlphaFoldDB" id="A0A2S4JH48"/>
<dbReference type="Proteomes" id="UP000237350">
    <property type="component" value="Unassembled WGS sequence"/>
</dbReference>
<accession>A0A2S4JH48</accession>
<dbReference type="OrthoDB" id="3193769at2"/>
<organism evidence="1 2">
    <name type="scientific">Alkalispirochaeta sphaeroplastigenens</name>
    <dbReference type="NCBI Taxonomy" id="1187066"/>
    <lineage>
        <taxon>Bacteria</taxon>
        <taxon>Pseudomonadati</taxon>
        <taxon>Spirochaetota</taxon>
        <taxon>Spirochaetia</taxon>
        <taxon>Spirochaetales</taxon>
        <taxon>Spirochaetaceae</taxon>
        <taxon>Alkalispirochaeta</taxon>
    </lineage>
</organism>
<keyword evidence="2" id="KW-1185">Reference proteome</keyword>
<comment type="caution">
    <text evidence="1">The sequence shown here is derived from an EMBL/GenBank/DDBJ whole genome shotgun (WGS) entry which is preliminary data.</text>
</comment>
<sequence length="202" mass="23509">MKHIRKLLALTYESKLGLRDVARLTGISKTTISEYLVRFRRAGISYEESLALSDEGLLNLFEEKKQDENEQYTQVIALFPDYAKRLKRRGMTKQLLWKEYQKQYPTGYRYSQFCHYFGLFLESGEITMRQPHEPGDMAYIDYAGETFSYLSDGEQQQAQIFIAVLGASQLAYVEASASQKQEAFLRSTECWDPHYLFMNLGI</sequence>
<reference evidence="2" key="1">
    <citation type="submission" date="2015-12" db="EMBL/GenBank/DDBJ databases">
        <authorList>
            <person name="Lodha T.D."/>
            <person name="Chintalapati S."/>
            <person name="Chintalapati V.R."/>
            <person name="Sravanthi T."/>
        </authorList>
    </citation>
    <scope>NUCLEOTIDE SEQUENCE [LARGE SCALE GENOMIC DNA]</scope>
    <source>
        <strain evidence="2">JC133</strain>
    </source>
</reference>
<dbReference type="PANTHER" id="PTHR35004">
    <property type="entry name" value="TRANSPOSASE RV3428C-RELATED"/>
    <property type="match status" value="1"/>
</dbReference>
<name>A0A2S4JH48_9SPIO</name>